<dbReference type="InterPro" id="IPR014756">
    <property type="entry name" value="Ig_E-set"/>
</dbReference>
<reference evidence="4 5" key="1">
    <citation type="submission" date="2016-11" db="EMBL/GenBank/DDBJ databases">
        <authorList>
            <person name="Jaros S."/>
            <person name="Januszkiewicz K."/>
            <person name="Wedrychowicz H."/>
        </authorList>
    </citation>
    <scope>NUCLEOTIDE SEQUENCE [LARGE SCALE GENOMIC DNA]</scope>
    <source>
        <strain evidence="4 5">DSM 22153</strain>
    </source>
</reference>
<feature type="domain" description="Sulphur oxidation protein SoxZ" evidence="2">
    <location>
        <begin position="220"/>
        <end position="308"/>
    </location>
</feature>
<evidence type="ECO:0000259" key="3">
    <source>
        <dbReference type="Pfam" id="PF13501"/>
    </source>
</evidence>
<dbReference type="Gene3D" id="2.60.40.2470">
    <property type="entry name" value="SoxY domain"/>
    <property type="match status" value="1"/>
</dbReference>
<dbReference type="InterPro" id="IPR038162">
    <property type="entry name" value="SoxY_sf"/>
</dbReference>
<organism evidence="4 5">
    <name type="scientific">Roseibium suaedae</name>
    <dbReference type="NCBI Taxonomy" id="735517"/>
    <lineage>
        <taxon>Bacteria</taxon>
        <taxon>Pseudomonadati</taxon>
        <taxon>Pseudomonadota</taxon>
        <taxon>Alphaproteobacteria</taxon>
        <taxon>Hyphomicrobiales</taxon>
        <taxon>Stappiaceae</taxon>
        <taxon>Roseibium</taxon>
    </lineage>
</organism>
<dbReference type="RefSeq" id="WP_084082189.1">
    <property type="nucleotide sequence ID" value="NZ_FRBW01000007.1"/>
</dbReference>
<dbReference type="InterPro" id="IPR014880">
    <property type="entry name" value="SoxZ_dom"/>
</dbReference>
<dbReference type="EMBL" id="FRBW01000007">
    <property type="protein sequence ID" value="SHN15766.1"/>
    <property type="molecule type" value="Genomic_DNA"/>
</dbReference>
<dbReference type="Pfam" id="PF13501">
    <property type="entry name" value="SoxY"/>
    <property type="match status" value="1"/>
</dbReference>
<dbReference type="InterPro" id="IPR030831">
    <property type="entry name" value="Fuse-rel_SoxYZ"/>
</dbReference>
<keyword evidence="5" id="KW-1185">Reference proteome</keyword>
<dbReference type="InterPro" id="IPR032711">
    <property type="entry name" value="SoxY"/>
</dbReference>
<name>A0A1M7PFG4_9HYPH</name>
<protein>
    <submittedName>
        <fullName evidence="4">Sulfur-oxidizing protein SoxY</fullName>
    </submittedName>
</protein>
<evidence type="ECO:0000259" key="2">
    <source>
        <dbReference type="Pfam" id="PF08770"/>
    </source>
</evidence>
<evidence type="ECO:0000313" key="4">
    <source>
        <dbReference type="EMBL" id="SHN15766.1"/>
    </source>
</evidence>
<feature type="chain" id="PRO_5013133678" evidence="1">
    <location>
        <begin position="43"/>
        <end position="315"/>
    </location>
</feature>
<dbReference type="Proteomes" id="UP000186002">
    <property type="component" value="Unassembled WGS sequence"/>
</dbReference>
<proteinExistence type="predicted"/>
<keyword evidence="1" id="KW-0732">Signal</keyword>
<feature type="domain" description="Ig-like SoxY" evidence="3">
    <location>
        <begin position="79"/>
        <end position="185"/>
    </location>
</feature>
<dbReference type="InterPro" id="IPR013783">
    <property type="entry name" value="Ig-like_fold"/>
</dbReference>
<dbReference type="AlphaFoldDB" id="A0A1M7PFG4"/>
<dbReference type="Gene3D" id="2.60.40.10">
    <property type="entry name" value="Immunoglobulins"/>
    <property type="match status" value="1"/>
</dbReference>
<accession>A0A1M7PFG4</accession>
<dbReference type="NCBIfam" id="TIGR04557">
    <property type="entry name" value="fuse_rel_SoxYZ"/>
    <property type="match status" value="1"/>
</dbReference>
<dbReference type="SUPFAM" id="SSF81296">
    <property type="entry name" value="E set domains"/>
    <property type="match status" value="1"/>
</dbReference>
<sequence length="315" mass="33443">MTRSTTKSSSGLGTATAGFAAQRLTTLTALALLLAVSGPALAEDSAKTSSSGTQALAAKADPVAPPLQPGSTWDDLKADILGKVMPKEADGIVSLEAPYRANDAATVPIVLSQPSAAAPRIQSAKLIIDENPAPVAGTFTFGPAMHPLNMELRVRVNQYSNVRLIAETDQGPVMTGRFVKASGGCSAPATRDPQLALSTMGEIRVRSFPKAEAAAAMSTPDGQRRETQVMIRHPNYSGLQRDQITQLFIAAHFIDKLTVYQGDDLLFSMEGGISISENPVFRFSYTDNGTPDLTIHMEDTEGNSWDKTLPKQVEG</sequence>
<gene>
    <name evidence="4" type="ORF">SAMN05444272_4391</name>
</gene>
<dbReference type="Pfam" id="PF08770">
    <property type="entry name" value="SoxZ"/>
    <property type="match status" value="1"/>
</dbReference>
<evidence type="ECO:0000313" key="5">
    <source>
        <dbReference type="Proteomes" id="UP000186002"/>
    </source>
</evidence>
<evidence type="ECO:0000256" key="1">
    <source>
        <dbReference type="SAM" id="SignalP"/>
    </source>
</evidence>
<feature type="signal peptide" evidence="1">
    <location>
        <begin position="1"/>
        <end position="42"/>
    </location>
</feature>
<dbReference type="OrthoDB" id="8538315at2"/>
<dbReference type="STRING" id="735517.SAMN05444272_4391"/>